<keyword evidence="3" id="KW-1185">Reference proteome</keyword>
<feature type="compositionally biased region" description="Polar residues" evidence="1">
    <location>
        <begin position="187"/>
        <end position="208"/>
    </location>
</feature>
<feature type="region of interest" description="Disordered" evidence="1">
    <location>
        <begin position="38"/>
        <end position="58"/>
    </location>
</feature>
<feature type="compositionally biased region" description="Polar residues" evidence="1">
    <location>
        <begin position="292"/>
        <end position="305"/>
    </location>
</feature>
<dbReference type="Gene3D" id="1.20.58.2200">
    <property type="match status" value="1"/>
</dbReference>
<dbReference type="Proteomes" id="UP000076104">
    <property type="component" value="Chromosome"/>
</dbReference>
<reference evidence="2 3" key="1">
    <citation type="submission" date="2016-03" db="EMBL/GenBank/DDBJ databases">
        <title>Genome sequencing of Psychrobacter alimentarius PAMC 27889.</title>
        <authorList>
            <person name="Lee J."/>
            <person name="Kim O.-S."/>
        </authorList>
    </citation>
    <scope>NUCLEOTIDE SEQUENCE [LARGE SCALE GENOMIC DNA]</scope>
    <source>
        <strain evidence="2 3">PAMC 27889</strain>
    </source>
</reference>
<organism evidence="2 3">
    <name type="scientific">Psychrobacter alimentarius</name>
    <dbReference type="NCBI Taxonomy" id="261164"/>
    <lineage>
        <taxon>Bacteria</taxon>
        <taxon>Pseudomonadati</taxon>
        <taxon>Pseudomonadota</taxon>
        <taxon>Gammaproteobacteria</taxon>
        <taxon>Moraxellales</taxon>
        <taxon>Moraxellaceae</taxon>
        <taxon>Psychrobacter</taxon>
    </lineage>
</organism>
<feature type="compositionally biased region" description="Low complexity" evidence="1">
    <location>
        <begin position="40"/>
        <end position="51"/>
    </location>
</feature>
<dbReference type="InterPro" id="IPR011990">
    <property type="entry name" value="TPR-like_helical_dom_sf"/>
</dbReference>
<dbReference type="GeneID" id="33060258"/>
<feature type="compositionally biased region" description="Low complexity" evidence="1">
    <location>
        <begin position="417"/>
        <end position="427"/>
    </location>
</feature>
<gene>
    <name evidence="2" type="ORF">A3K91_0939</name>
</gene>
<accession>A0ABM5ZWR6</accession>
<name>A0ABM5ZWR6_9GAMM</name>
<feature type="compositionally biased region" description="Basic and acidic residues" evidence="1">
    <location>
        <begin position="428"/>
        <end position="452"/>
    </location>
</feature>
<dbReference type="Gene3D" id="1.25.40.10">
    <property type="entry name" value="Tetratricopeptide repeat domain"/>
    <property type="match status" value="1"/>
</dbReference>
<evidence type="ECO:0000313" key="2">
    <source>
        <dbReference type="EMBL" id="AMT96554.1"/>
    </source>
</evidence>
<evidence type="ECO:0008006" key="4">
    <source>
        <dbReference type="Google" id="ProtNLM"/>
    </source>
</evidence>
<evidence type="ECO:0000256" key="1">
    <source>
        <dbReference type="SAM" id="MobiDB-lite"/>
    </source>
</evidence>
<protein>
    <recommendedName>
        <fullName evidence="4">Pilus assembly protein FimV</fullName>
    </recommendedName>
</protein>
<feature type="region of interest" description="Disordered" evidence="1">
    <location>
        <begin position="287"/>
        <end position="306"/>
    </location>
</feature>
<feature type="compositionally biased region" description="Polar residues" evidence="1">
    <location>
        <begin position="453"/>
        <end position="462"/>
    </location>
</feature>
<sequence length="576" mass="64400">MDNMLYIIAGLVLILLVAVLVLRKKKAQETSIPPAIQSGKKAATLTPTAKTNDNIPAHSREDIDKKFDHITIAQRFIDQQRHDKAIETLTRGLNEKPNDSQLLLKLLSIYATLDQPENFNNVYNTIKTQSDPQSITQANELKALFFGEQAPVAAEVAPVEDHTNFESIDFDLPISQTDDQKVLSDQPAVQDSNPTWANEQTHQTATSNEFDHISSTNESVENDFDLTLSDFDNDFEDHGFEEPVTTSVAPVTSLNDTEEQSFNTATVDETTSEDSDIIDFDFEFDSSETDKTQTNTPVASRNADSANEDMTLDSEEFILDFDDLVSDAETDTITDNKESIVEELSIEANQNENEDDFVLSLDDFDASNNTETVSESIVPALEETNDIDNFILENTDFEDSSSKDNISKDHTFENTDSKNSSSESSTLDDSKFEDIRFEEQRFDDNSVEHEITDTPQVTNSSEPLLFDDNTVLEEDFDFELSGALTKPTSSAPVEADNSVILENEIDTESTEDFASRFSADFDFVKSLDSNQVTLDLATQYVQLGEYDSAKRLLNEVMVQGNHEQQNQAKLLLKRTA</sequence>
<feature type="compositionally biased region" description="Basic and acidic residues" evidence="1">
    <location>
        <begin position="400"/>
        <end position="416"/>
    </location>
</feature>
<evidence type="ECO:0000313" key="3">
    <source>
        <dbReference type="Proteomes" id="UP000076104"/>
    </source>
</evidence>
<dbReference type="NCBIfam" id="TIGR03504">
    <property type="entry name" value="FimV_Cterm"/>
    <property type="match status" value="1"/>
</dbReference>
<proteinExistence type="predicted"/>
<dbReference type="InterPro" id="IPR038440">
    <property type="entry name" value="FimV_C_sf"/>
</dbReference>
<dbReference type="RefSeq" id="WP_062844233.1">
    <property type="nucleotide sequence ID" value="NZ_CP014945.1"/>
</dbReference>
<feature type="region of interest" description="Disordered" evidence="1">
    <location>
        <begin position="180"/>
        <end position="208"/>
    </location>
</feature>
<dbReference type="InterPro" id="IPR020011">
    <property type="entry name" value="FimV_C"/>
</dbReference>
<feature type="region of interest" description="Disordered" evidence="1">
    <location>
        <begin position="398"/>
        <end position="463"/>
    </location>
</feature>
<dbReference type="EMBL" id="CP014945">
    <property type="protein sequence ID" value="AMT96554.1"/>
    <property type="molecule type" value="Genomic_DNA"/>
</dbReference>